<feature type="region of interest" description="Disordered" evidence="1">
    <location>
        <begin position="1"/>
        <end position="24"/>
    </location>
</feature>
<evidence type="ECO:0000313" key="3">
    <source>
        <dbReference type="Proteomes" id="UP000746535"/>
    </source>
</evidence>
<organism evidence="2 3">
    <name type="scientific">Pseudomonas quercus</name>
    <dbReference type="NCBI Taxonomy" id="2722792"/>
    <lineage>
        <taxon>Bacteria</taxon>
        <taxon>Pseudomonadati</taxon>
        <taxon>Pseudomonadota</taxon>
        <taxon>Gammaproteobacteria</taxon>
        <taxon>Pseudomonadales</taxon>
        <taxon>Pseudomonadaceae</taxon>
        <taxon>Pseudomonas</taxon>
    </lineage>
</organism>
<evidence type="ECO:0000256" key="1">
    <source>
        <dbReference type="SAM" id="MobiDB-lite"/>
    </source>
</evidence>
<name>A0ABX0YA20_9PSED</name>
<accession>A0ABX0YA20</accession>
<protein>
    <submittedName>
        <fullName evidence="2">Uncharacterized protein</fullName>
    </submittedName>
</protein>
<dbReference type="Proteomes" id="UP000746535">
    <property type="component" value="Unassembled WGS sequence"/>
</dbReference>
<proteinExistence type="predicted"/>
<comment type="caution">
    <text evidence="2">The sequence shown here is derived from an EMBL/GenBank/DDBJ whole genome shotgun (WGS) entry which is preliminary data.</text>
</comment>
<gene>
    <name evidence="2" type="ORF">HBH25_04690</name>
</gene>
<sequence length="1339" mass="148621">MPLPTPPDSLDSTYTFTPSAEAPQDTPTTLLLWESVDQWHQPIERQLERYLTGDDPHAWASLTGACQALEALHEQSREQVDQLLHAASHSPHLVQAYHRVHVSGALAEALVQKCLGTLTDSEYHAIVGCLQPLLDGQEPPQAYKLGRIRLSDSEHQVFWDGALTLTTLMQLSDLSQPPRLLLYRFGVHGGWSAHASADDLQAALHNVLAPSAEQHVTLAAGPWTTFVDTLDAHLAALSAAPEAQPPHTAEAHERRLMEALELLTVPVNPPRLLALARVEETRRSLHLGAQARPWLSNLPADTCLRLAGLVTAYAQAIGDSEQVLQADLPARADYVRSRISEFLTDHFALERPCRVRLTLPVQVDMVRELIAGSGAPGTPSRLVPHPSLDTEQLTLEDLALAQIDDVIAQRLAFAQVHVEPPHHPQAAAITQAVTLAWLQEQIPALDIAGGYERLLLDVYLRAGRFQAHAQDEAILQRPYALMLDIQALIAQHQGRLNDQGVRMVQMAQHATTPAAWRADGLDLALLPLSLTLFNEDTHSAGSTLAGVVLIHDRISKATVLVLPDPPDGKALKQYTSVDLAVEALEDLFVDARLRRYLCERAVEGDPQWLESRINQALITGFRNLINTGAPWPAHQSLVRNQSLAELGLYVRAHRASSTSNADRVFEYARDSQLSVVRYIRLALGVVPFIGSAIAMVDALEAAVEAGRAFAEGDGIAGVEATQSVLLSIADALFDFGPAGLAAASHAASLRATAQARHFRQGLKGAGRLRALSAWSARRADEGFVGYEQAVSLNVQPGSEGRWKGIYRENGGDFIRRGSAVYGVQWDATYHTWRLAPTRTRHYLQPVALDESGQWQTHGHLYGTLVDSGLHGGGGLQSYLADRLDPLWPDTLRRLLPRWWADAHFRRQHQLLGETTACLRRVVENEARGQQALNAFKAQQGSAQAVLDTAQETIDAATALHNSLDHLRRFTRGHRHAEAGLDQSRAAATICAKSHLQINVAHLEAVRLSDLVLEQRTQLEQLIVRLYESMGPAAAVPPELANGMKTIRQTLAQLLEQYDFIERCLERAKTWQRRVTSAEHRRILHTEQEQFLGAFSEKRLGMIRVALLMNLAPADDLTKPSWSYMRRLYGPARERYDRVVQSAFQGESINLRPQQRDRLLRQVREENLAFTRQLRRLTLSYPEQFDPVYTDRLMQALQASRQAAPAQPAQATPLQGRMRPRTFEGDGLLLVGTPVEGQPDRLVINQVNNQAERWARRADRSWAPEAPRPAFLPQRSAAELARHAEERLAQLPAFRQRVRRYTRPDTPAADLEDLFAGEGQELEFHARQLQSADTDQHYTG</sequence>
<reference evidence="2 3" key="1">
    <citation type="submission" date="2020-03" db="EMBL/GenBank/DDBJ databases">
        <authorList>
            <person name="Wang L."/>
            <person name="He N."/>
            <person name="Li Y."/>
            <person name="Fang Y."/>
            <person name="Zhang F."/>
        </authorList>
    </citation>
    <scope>NUCLEOTIDE SEQUENCE [LARGE SCALE GENOMIC DNA]</scope>
    <source>
        <strain evidence="3">hsmgli-8</strain>
    </source>
</reference>
<dbReference type="RefSeq" id="WP_168082027.1">
    <property type="nucleotide sequence ID" value="NZ_JAAVJI010000002.1"/>
</dbReference>
<keyword evidence="3" id="KW-1185">Reference proteome</keyword>
<evidence type="ECO:0000313" key="2">
    <source>
        <dbReference type="EMBL" id="NJP00155.1"/>
    </source>
</evidence>
<dbReference type="EMBL" id="JAAVJI010000002">
    <property type="protein sequence ID" value="NJP00155.1"/>
    <property type="molecule type" value="Genomic_DNA"/>
</dbReference>